<evidence type="ECO:0000256" key="2">
    <source>
        <dbReference type="RuleBase" id="RU004439"/>
    </source>
</evidence>
<dbReference type="GeneID" id="114472534"/>
<keyword evidence="1" id="KW-0325">Glycoprotein</keyword>
<protein>
    <submittedName>
        <fullName evidence="7">Class I histocompatibility antigen, F10 alpha chain-like</fullName>
    </submittedName>
</protein>
<evidence type="ECO:0000256" key="4">
    <source>
        <dbReference type="SAM" id="Phobius"/>
    </source>
</evidence>
<dbReference type="InterPro" id="IPR036179">
    <property type="entry name" value="Ig-like_dom_sf"/>
</dbReference>
<evidence type="ECO:0000313" key="8">
    <source>
        <dbReference type="Proteomes" id="UP000694680"/>
    </source>
</evidence>
<feature type="compositionally biased region" description="Low complexity" evidence="3">
    <location>
        <begin position="397"/>
        <end position="408"/>
    </location>
</feature>
<reference evidence="7" key="1">
    <citation type="submission" date="2020-06" db="EMBL/GenBank/DDBJ databases">
        <authorList>
            <consortium name="Wellcome Sanger Institute Data Sharing"/>
        </authorList>
    </citation>
    <scope>NUCLEOTIDE SEQUENCE [LARGE SCALE GENOMIC DNA]</scope>
</reference>
<dbReference type="FunFam" id="3.30.500.10:FF:000001">
    <property type="entry name" value="H-2 class I histocompatibility antigen, alpha chain"/>
    <property type="match status" value="1"/>
</dbReference>
<dbReference type="GO" id="GO:0009897">
    <property type="term" value="C:external side of plasma membrane"/>
    <property type="evidence" value="ECO:0007669"/>
    <property type="project" value="TreeGrafter"/>
</dbReference>
<organism evidence="7 8">
    <name type="scientific">Gouania willdenowi</name>
    <name type="common">Blunt-snouted clingfish</name>
    <name type="synonym">Lepadogaster willdenowi</name>
    <dbReference type="NCBI Taxonomy" id="441366"/>
    <lineage>
        <taxon>Eukaryota</taxon>
        <taxon>Metazoa</taxon>
        <taxon>Chordata</taxon>
        <taxon>Craniata</taxon>
        <taxon>Vertebrata</taxon>
        <taxon>Euteleostomi</taxon>
        <taxon>Actinopterygii</taxon>
        <taxon>Neopterygii</taxon>
        <taxon>Teleostei</taxon>
        <taxon>Neoteleostei</taxon>
        <taxon>Acanthomorphata</taxon>
        <taxon>Ovalentaria</taxon>
        <taxon>Blenniimorphae</taxon>
        <taxon>Blenniiformes</taxon>
        <taxon>Gobiesocoidei</taxon>
        <taxon>Gobiesocidae</taxon>
        <taxon>Gobiesocinae</taxon>
        <taxon>Gouania</taxon>
    </lineage>
</organism>
<dbReference type="PROSITE" id="PS50835">
    <property type="entry name" value="IG_LIKE"/>
    <property type="match status" value="1"/>
</dbReference>
<evidence type="ECO:0000256" key="5">
    <source>
        <dbReference type="SAM" id="SignalP"/>
    </source>
</evidence>
<dbReference type="InterPro" id="IPR050208">
    <property type="entry name" value="MHC_class-I_related"/>
</dbReference>
<dbReference type="OrthoDB" id="8936120at2759"/>
<dbReference type="Gene3D" id="2.60.40.10">
    <property type="entry name" value="Immunoglobulins"/>
    <property type="match status" value="1"/>
</dbReference>
<accession>A0A8C5GKX7</accession>
<feature type="domain" description="Ig-like" evidence="6">
    <location>
        <begin position="207"/>
        <end position="295"/>
    </location>
</feature>
<dbReference type="InterPro" id="IPR011162">
    <property type="entry name" value="MHC_I/II-like_Ag-recog"/>
</dbReference>
<evidence type="ECO:0000313" key="7">
    <source>
        <dbReference type="Ensembl" id="ENSGWIP00000032061.1"/>
    </source>
</evidence>
<keyword evidence="4" id="KW-0812">Transmembrane</keyword>
<reference evidence="7" key="2">
    <citation type="submission" date="2025-05" db="UniProtKB">
        <authorList>
            <consortium name="Ensembl"/>
        </authorList>
    </citation>
    <scope>IDENTIFICATION</scope>
</reference>
<dbReference type="PRINTS" id="PR01638">
    <property type="entry name" value="MHCCLASSI"/>
</dbReference>
<dbReference type="PANTHER" id="PTHR16675:SF237">
    <property type="entry name" value="MHC CLASS I ANTIGEN TRANSCRIPT VARIANT 1-RELATED"/>
    <property type="match status" value="1"/>
</dbReference>
<dbReference type="GO" id="GO:0006955">
    <property type="term" value="P:immune response"/>
    <property type="evidence" value="ECO:0007669"/>
    <property type="project" value="TreeGrafter"/>
</dbReference>
<evidence type="ECO:0000256" key="1">
    <source>
        <dbReference type="ARBA" id="ARBA00023180"/>
    </source>
</evidence>
<sequence length="418" mass="47466">MNSSFWLFLFLCLSLSLLSVPVTSVLHTLRYFYTGSSDVPNFPEFVVVGYVDDVQIIHYDSNSRTAVPKQDWMKEITDQQYWEEQTGKLIGSQQTFKVNIETAKQRFNQTGGVHIVQYMYGCEWDDETGDVDGHEQDGYDGEDFLSLDLKSETWIAAKQQAFITKQKLDHDMAMMSYNKHYYTQICPEWLKKYVNAGRSSLMRTDLPSIKLLQRTPSSPVTCHATGFYPRYAVMFWRKDQEEVFEGVDHGEILPNHDGSFQMSVDLSISLIRAEDWSRYDCVFQLKGVEEDLTVTLDKSVILSNWRKSDGDIVGVVGVVVGGLLLLLLLMAIAGFFLWRKSCPGVKKGFFGHSEEKKVKNPNIQRQVSEEIKPPVETTDSPLMNDVKVLTVISRSSVRSVSSEESVSSFGSDTPLIKS</sequence>
<dbReference type="InterPro" id="IPR003597">
    <property type="entry name" value="Ig_C1-set"/>
</dbReference>
<gene>
    <name evidence="7" type="primary">LOC114472534</name>
</gene>
<feature type="chain" id="PRO_5044680755" evidence="5">
    <location>
        <begin position="20"/>
        <end position="418"/>
    </location>
</feature>
<feature type="region of interest" description="Disordered" evidence="3">
    <location>
        <begin position="397"/>
        <end position="418"/>
    </location>
</feature>
<dbReference type="InterPro" id="IPR001039">
    <property type="entry name" value="MHC_I_a_a1/a2"/>
</dbReference>
<dbReference type="InterPro" id="IPR013783">
    <property type="entry name" value="Ig-like_fold"/>
</dbReference>
<keyword evidence="4" id="KW-1133">Transmembrane helix</keyword>
<dbReference type="InterPro" id="IPR007110">
    <property type="entry name" value="Ig-like_dom"/>
</dbReference>
<dbReference type="Gene3D" id="3.30.500.10">
    <property type="entry name" value="MHC class I-like antigen recognition-like"/>
    <property type="match status" value="1"/>
</dbReference>
<comment type="similarity">
    <text evidence="2">Belongs to the MHC class I family.</text>
</comment>
<dbReference type="Ensembl" id="ENSGWIT00000034904.1">
    <property type="protein sequence ID" value="ENSGWIP00000032062.1"/>
    <property type="gene ID" value="ENSGWIG00000016527.1"/>
</dbReference>
<name>A0A8C5GKX7_GOUWI</name>
<dbReference type="SMART" id="SM00407">
    <property type="entry name" value="IGc1"/>
    <property type="match status" value="1"/>
</dbReference>
<keyword evidence="8" id="KW-1185">Reference proteome</keyword>
<keyword evidence="4" id="KW-0472">Membrane</keyword>
<dbReference type="InterPro" id="IPR011161">
    <property type="entry name" value="MHC_I-like_Ag-recog"/>
</dbReference>
<dbReference type="AlphaFoldDB" id="A0A8C5GKX7"/>
<dbReference type="GO" id="GO:0005615">
    <property type="term" value="C:extracellular space"/>
    <property type="evidence" value="ECO:0007669"/>
    <property type="project" value="TreeGrafter"/>
</dbReference>
<dbReference type="Pfam" id="PF07654">
    <property type="entry name" value="C1-set"/>
    <property type="match status" value="1"/>
</dbReference>
<dbReference type="PANTHER" id="PTHR16675">
    <property type="entry name" value="MHC CLASS I-RELATED"/>
    <property type="match status" value="1"/>
</dbReference>
<dbReference type="SUPFAM" id="SSF54452">
    <property type="entry name" value="MHC antigen-recognition domain"/>
    <property type="match status" value="1"/>
</dbReference>
<evidence type="ECO:0000259" key="6">
    <source>
        <dbReference type="PROSITE" id="PS50835"/>
    </source>
</evidence>
<dbReference type="RefSeq" id="XP_028317656.1">
    <property type="nucleotide sequence ID" value="XM_028461855.1"/>
</dbReference>
<dbReference type="InterPro" id="IPR037055">
    <property type="entry name" value="MHC_I-like_Ag-recog_sf"/>
</dbReference>
<keyword evidence="5" id="KW-0732">Signal</keyword>
<feature type="signal peptide" evidence="5">
    <location>
        <begin position="1"/>
        <end position="19"/>
    </location>
</feature>
<dbReference type="Proteomes" id="UP000694680">
    <property type="component" value="Chromosome 11"/>
</dbReference>
<dbReference type="SUPFAM" id="SSF48726">
    <property type="entry name" value="Immunoglobulin"/>
    <property type="match status" value="1"/>
</dbReference>
<dbReference type="Pfam" id="PF00129">
    <property type="entry name" value="MHC_I"/>
    <property type="match status" value="1"/>
</dbReference>
<proteinExistence type="inferred from homology"/>
<evidence type="ECO:0000256" key="3">
    <source>
        <dbReference type="SAM" id="MobiDB-lite"/>
    </source>
</evidence>
<dbReference type="Ensembl" id="ENSGWIT00000034903.1">
    <property type="protein sequence ID" value="ENSGWIP00000032061.1"/>
    <property type="gene ID" value="ENSGWIG00000016527.1"/>
</dbReference>
<feature type="transmembrane region" description="Helical" evidence="4">
    <location>
        <begin position="312"/>
        <end position="338"/>
    </location>
</feature>